<dbReference type="Ensembl" id="ENSLAFT00000035252.1">
    <property type="protein sequence ID" value="ENSLAFP00000019056.1"/>
    <property type="gene ID" value="ENSLAFG00000028599.1"/>
</dbReference>
<reference evidence="1" key="3">
    <citation type="submission" date="2025-09" db="UniProtKB">
        <authorList>
            <consortium name="Ensembl"/>
        </authorList>
    </citation>
    <scope>IDENTIFICATION</scope>
    <source>
        <strain evidence="1">Isolate ISIS603380</strain>
    </source>
</reference>
<reference evidence="1 2" key="1">
    <citation type="submission" date="2009-06" db="EMBL/GenBank/DDBJ databases">
        <title>The Genome Sequence of Loxodonta africana (African elephant).</title>
        <authorList>
            <person name="Di Palma F."/>
            <person name="Heiman D."/>
            <person name="Young S."/>
            <person name="Johnson J."/>
            <person name="Lander E.S."/>
            <person name="Lindblad-Toh K."/>
        </authorList>
    </citation>
    <scope>NUCLEOTIDE SEQUENCE [LARGE SCALE GENOMIC DNA]</scope>
    <source>
        <strain evidence="1 2">Isolate ISIS603380</strain>
    </source>
</reference>
<evidence type="ECO:0000313" key="2">
    <source>
        <dbReference type="Proteomes" id="UP000007646"/>
    </source>
</evidence>
<reference evidence="1" key="2">
    <citation type="submission" date="2025-08" db="UniProtKB">
        <authorList>
            <consortium name="Ensembl"/>
        </authorList>
    </citation>
    <scope>IDENTIFICATION</scope>
    <source>
        <strain evidence="1">Isolate ISIS603380</strain>
    </source>
</reference>
<organism evidence="1 2">
    <name type="scientific">Loxodonta africana</name>
    <name type="common">African elephant</name>
    <dbReference type="NCBI Taxonomy" id="9785"/>
    <lineage>
        <taxon>Eukaryota</taxon>
        <taxon>Metazoa</taxon>
        <taxon>Chordata</taxon>
        <taxon>Craniata</taxon>
        <taxon>Vertebrata</taxon>
        <taxon>Euteleostomi</taxon>
        <taxon>Mammalia</taxon>
        <taxon>Eutheria</taxon>
        <taxon>Afrotheria</taxon>
        <taxon>Proboscidea</taxon>
        <taxon>Elephantidae</taxon>
        <taxon>Loxodonta</taxon>
    </lineage>
</organism>
<dbReference type="AlphaFoldDB" id="G3TTZ8"/>
<proteinExistence type="predicted"/>
<dbReference type="Proteomes" id="UP000007646">
    <property type="component" value="Unassembled WGS sequence"/>
</dbReference>
<keyword evidence="2" id="KW-1185">Reference proteome</keyword>
<dbReference type="InParanoid" id="G3TTZ8"/>
<evidence type="ECO:0000313" key="1">
    <source>
        <dbReference type="Ensembl" id="ENSLAFP00000019056.1"/>
    </source>
</evidence>
<sequence length="58" mass="6164">QPFPCLVDPIRCYNSCQVAASSWHLPDGGGFIVSGTWRLGFVSTGSLLACVGKTPRPL</sequence>
<name>G3TTZ8_LOXAF</name>
<protein>
    <submittedName>
        <fullName evidence="1">Uncharacterized protein</fullName>
    </submittedName>
</protein>
<dbReference type="HOGENOM" id="CLU_2984232_0_0_1"/>
<accession>G3TTZ8</accession>